<protein>
    <recommendedName>
        <fullName evidence="3">MADF domain-containing protein</fullName>
    </recommendedName>
</protein>
<evidence type="ECO:0008006" key="3">
    <source>
        <dbReference type="Google" id="ProtNLM"/>
    </source>
</evidence>
<proteinExistence type="predicted"/>
<accession>A0A1B6E7Z9</accession>
<evidence type="ECO:0000256" key="1">
    <source>
        <dbReference type="SAM" id="MobiDB-lite"/>
    </source>
</evidence>
<dbReference type="EMBL" id="GEDC01003237">
    <property type="protein sequence ID" value="JAS34061.1"/>
    <property type="molecule type" value="Transcribed_RNA"/>
</dbReference>
<feature type="non-terminal residue" evidence="2">
    <location>
        <position position="174"/>
    </location>
</feature>
<name>A0A1B6E7Z9_9HEMI</name>
<gene>
    <name evidence="2" type="ORF">g.7280</name>
</gene>
<sequence>MAPISRGRPVAQRPRRLTVCACAAPRKQNRRSLSVSLAQETVCFSLFSLCCVLSVEQCETMASDNTSEKHTIDGTSEFLEKGKGLGTSGSVEKGKGAKRKELLAKRQEEKLKEINNLVERKINTEDLIYEIEKKPPIWDSRYEGYSNKTEKLNAWNDVLLYFFPDFADKLTEER</sequence>
<evidence type="ECO:0000313" key="2">
    <source>
        <dbReference type="EMBL" id="JAS34061.1"/>
    </source>
</evidence>
<dbReference type="AlphaFoldDB" id="A0A1B6E7Z9"/>
<reference evidence="2" key="1">
    <citation type="submission" date="2015-12" db="EMBL/GenBank/DDBJ databases">
        <title>De novo transcriptome assembly of four potential Pierce s Disease insect vectors from Arizona vineyards.</title>
        <authorList>
            <person name="Tassone E.E."/>
        </authorList>
    </citation>
    <scope>NUCLEOTIDE SEQUENCE</scope>
</reference>
<feature type="region of interest" description="Disordered" evidence="1">
    <location>
        <begin position="80"/>
        <end position="99"/>
    </location>
</feature>
<organism evidence="2">
    <name type="scientific">Clastoptera arizonana</name>
    <name type="common">Arizona spittle bug</name>
    <dbReference type="NCBI Taxonomy" id="38151"/>
    <lineage>
        <taxon>Eukaryota</taxon>
        <taxon>Metazoa</taxon>
        <taxon>Ecdysozoa</taxon>
        <taxon>Arthropoda</taxon>
        <taxon>Hexapoda</taxon>
        <taxon>Insecta</taxon>
        <taxon>Pterygota</taxon>
        <taxon>Neoptera</taxon>
        <taxon>Paraneoptera</taxon>
        <taxon>Hemiptera</taxon>
        <taxon>Auchenorrhyncha</taxon>
        <taxon>Cercopoidea</taxon>
        <taxon>Clastopteridae</taxon>
        <taxon>Clastoptera</taxon>
    </lineage>
</organism>